<evidence type="ECO:0000313" key="3">
    <source>
        <dbReference type="Proteomes" id="UP000054279"/>
    </source>
</evidence>
<reference evidence="2 3" key="1">
    <citation type="submission" date="2014-06" db="EMBL/GenBank/DDBJ databases">
        <title>Evolutionary Origins and Diversification of the Mycorrhizal Mutualists.</title>
        <authorList>
            <consortium name="DOE Joint Genome Institute"/>
            <consortium name="Mycorrhizal Genomics Consortium"/>
            <person name="Kohler A."/>
            <person name="Kuo A."/>
            <person name="Nagy L.G."/>
            <person name="Floudas D."/>
            <person name="Copeland A."/>
            <person name="Barry K.W."/>
            <person name="Cichocki N."/>
            <person name="Veneault-Fourrey C."/>
            <person name="LaButti K."/>
            <person name="Lindquist E.A."/>
            <person name="Lipzen A."/>
            <person name="Lundell T."/>
            <person name="Morin E."/>
            <person name="Murat C."/>
            <person name="Riley R."/>
            <person name="Ohm R."/>
            <person name="Sun H."/>
            <person name="Tunlid A."/>
            <person name="Henrissat B."/>
            <person name="Grigoriev I.V."/>
            <person name="Hibbett D.S."/>
            <person name="Martin F."/>
        </authorList>
    </citation>
    <scope>NUCLEOTIDE SEQUENCE [LARGE SCALE GENOMIC DNA]</scope>
    <source>
        <strain evidence="2 3">SS14</strain>
    </source>
</reference>
<sequence>MRSLRCIASAAQDVPPFSLTLKTMPTLEAISGRPFLLTELADGRPVKSVRVEDLNWKDDALSILSLGWNSTTDIISLDLSTQVVSVTALDLLSGVFPNLERLALLRGPLEGHDKNKTAEKTMTYLIALAKPFPRLKLFEIYGIHPGLGFSTGERRIIDVKNDHPSLQEVQLAKSARCTWIEDAGWVYDFLLHPKPKPTICKDLRRETNKALDEVFDQRNRKRSAAGRVPARVARVIGWRY</sequence>
<dbReference type="HOGENOM" id="CLU_1157004_0_0_1"/>
<dbReference type="EMBL" id="KN837177">
    <property type="protein sequence ID" value="KIJ36544.1"/>
    <property type="molecule type" value="Genomic_DNA"/>
</dbReference>
<name>A0A0C9UP10_SPHS4</name>
<evidence type="ECO:0000313" key="2">
    <source>
        <dbReference type="EMBL" id="KIJ36544.1"/>
    </source>
</evidence>
<keyword evidence="3" id="KW-1185">Reference proteome</keyword>
<accession>A0A0C9UP10</accession>
<dbReference type="EMBL" id="KN837180">
    <property type="protein sequence ID" value="KIJ36274.1"/>
    <property type="molecule type" value="Genomic_DNA"/>
</dbReference>
<gene>
    <name evidence="2" type="ORF">M422DRAFT_34225</name>
    <name evidence="1" type="ORF">M422DRAFT_34376</name>
</gene>
<protein>
    <submittedName>
        <fullName evidence="1">Unplaced genomic scaffold SPHSTscaffold_105, whole genome shotgun sequence</fullName>
    </submittedName>
</protein>
<proteinExistence type="predicted"/>
<evidence type="ECO:0000313" key="1">
    <source>
        <dbReference type="EMBL" id="KIJ36274.1"/>
    </source>
</evidence>
<dbReference type="AlphaFoldDB" id="A0A0C9UP10"/>
<dbReference type="Proteomes" id="UP000054279">
    <property type="component" value="Unassembled WGS sequence"/>
</dbReference>
<organism evidence="2 3">
    <name type="scientific">Sphaerobolus stellatus (strain SS14)</name>
    <dbReference type="NCBI Taxonomy" id="990650"/>
    <lineage>
        <taxon>Eukaryota</taxon>
        <taxon>Fungi</taxon>
        <taxon>Dikarya</taxon>
        <taxon>Basidiomycota</taxon>
        <taxon>Agaricomycotina</taxon>
        <taxon>Agaricomycetes</taxon>
        <taxon>Phallomycetidae</taxon>
        <taxon>Geastrales</taxon>
        <taxon>Sphaerobolaceae</taxon>
        <taxon>Sphaerobolus</taxon>
    </lineage>
</organism>